<sequence>MFQSYLFPISYAFMAFPLAALLFTLPFLIVQYRRHGYINKVRALILYLLLLYLLNAFFLVLLPMPDSRHNAAPTGHMLQPVPLQFIQDILRNTHLSRNDPSSYLSVLRETDFLLAAFNVVLTLPFGLFLGYYFRTRWVVCIMLSFGLSLLFEITQITGIYGFFDHPYRIFDVDDLITNTFGGIAGFRIALWISGLLPRIEQLDSQEDLSAKKVTYTRRGIACLLDAVLWISAVLLLNQLSLNISFWAVSVVYFLIVPLLTGGRTLGKWVVRIRLGSADGGPLKLWMVWMRYGLLYGLLGGINFLSLDSVLMLNFGTAGSTVIRITAALADLTFFIHLLLRMFKRDRPLFYEEWSRTRNVITWPDPQPAAAAETLAN</sequence>
<dbReference type="RefSeq" id="WP_171719266.1">
    <property type="nucleotide sequence ID" value="NZ_WHOB01000069.1"/>
</dbReference>
<name>A0ABX1YLB0_9BACL</name>
<feature type="transmembrane region" description="Helical" evidence="1">
    <location>
        <begin position="243"/>
        <end position="261"/>
    </location>
</feature>
<feature type="transmembrane region" description="Helical" evidence="1">
    <location>
        <begin position="12"/>
        <end position="32"/>
    </location>
</feature>
<keyword evidence="1" id="KW-1133">Transmembrane helix</keyword>
<feature type="transmembrane region" description="Helical" evidence="1">
    <location>
        <begin position="140"/>
        <end position="163"/>
    </location>
</feature>
<feature type="transmembrane region" description="Helical" evidence="1">
    <location>
        <begin position="320"/>
        <end position="339"/>
    </location>
</feature>
<accession>A0ABX1YLB0</accession>
<reference evidence="3 4" key="1">
    <citation type="submission" date="2019-10" db="EMBL/GenBank/DDBJ databases">
        <title>Description of Paenibacillus terricola sp. nov.</title>
        <authorList>
            <person name="Carlier A."/>
            <person name="Qi S."/>
        </authorList>
    </citation>
    <scope>NUCLEOTIDE SEQUENCE [LARGE SCALE GENOMIC DNA]</scope>
    <source>
        <strain evidence="3 4">LMG 31459</strain>
    </source>
</reference>
<dbReference type="Proteomes" id="UP000596857">
    <property type="component" value="Unassembled WGS sequence"/>
</dbReference>
<dbReference type="EMBL" id="WHOB01000069">
    <property type="protein sequence ID" value="NOU81837.1"/>
    <property type="molecule type" value="Genomic_DNA"/>
</dbReference>
<gene>
    <name evidence="3" type="ORF">GC101_23525</name>
</gene>
<feature type="transmembrane region" description="Helical" evidence="1">
    <location>
        <begin position="175"/>
        <end position="197"/>
    </location>
</feature>
<keyword evidence="1" id="KW-0472">Membrane</keyword>
<feature type="transmembrane region" description="Helical" evidence="1">
    <location>
        <begin position="293"/>
        <end position="314"/>
    </location>
</feature>
<organism evidence="3 4">
    <name type="scientific">Paenibacillus phytohabitans</name>
    <dbReference type="NCBI Taxonomy" id="2654978"/>
    <lineage>
        <taxon>Bacteria</taxon>
        <taxon>Bacillati</taxon>
        <taxon>Bacillota</taxon>
        <taxon>Bacilli</taxon>
        <taxon>Bacillales</taxon>
        <taxon>Paenibacillaceae</taxon>
        <taxon>Paenibacillus</taxon>
    </lineage>
</organism>
<dbReference type="InterPro" id="IPR006976">
    <property type="entry name" value="VanZ-like"/>
</dbReference>
<dbReference type="Pfam" id="PF04892">
    <property type="entry name" value="VanZ"/>
    <property type="match status" value="1"/>
</dbReference>
<keyword evidence="1" id="KW-0812">Transmembrane</keyword>
<feature type="transmembrane region" description="Helical" evidence="1">
    <location>
        <begin position="218"/>
        <end position="237"/>
    </location>
</feature>
<evidence type="ECO:0000259" key="2">
    <source>
        <dbReference type="Pfam" id="PF04892"/>
    </source>
</evidence>
<dbReference type="InterPro" id="IPR021192">
    <property type="entry name" value="UCP031578_Vanz/RDD"/>
</dbReference>
<dbReference type="PIRSF" id="PIRSF031578">
    <property type="entry name" value="Uncharacterised_Vanz_RDD-cont"/>
    <property type="match status" value="1"/>
</dbReference>
<feature type="transmembrane region" description="Helical" evidence="1">
    <location>
        <begin position="112"/>
        <end position="133"/>
    </location>
</feature>
<evidence type="ECO:0000313" key="4">
    <source>
        <dbReference type="Proteomes" id="UP000596857"/>
    </source>
</evidence>
<evidence type="ECO:0000313" key="3">
    <source>
        <dbReference type="EMBL" id="NOU81837.1"/>
    </source>
</evidence>
<comment type="caution">
    <text evidence="3">The sequence shown here is derived from an EMBL/GenBank/DDBJ whole genome shotgun (WGS) entry which is preliminary data.</text>
</comment>
<dbReference type="PANTHER" id="PTHR36834">
    <property type="entry name" value="MEMBRANE PROTEIN-RELATED"/>
    <property type="match status" value="1"/>
</dbReference>
<dbReference type="InterPro" id="IPR053150">
    <property type="entry name" value="Teicoplanin_resist-assoc"/>
</dbReference>
<proteinExistence type="predicted"/>
<dbReference type="PANTHER" id="PTHR36834:SF1">
    <property type="entry name" value="INTEGRAL MEMBRANE PROTEIN"/>
    <property type="match status" value="1"/>
</dbReference>
<protein>
    <submittedName>
        <fullName evidence="3">Teicoplanin resistance protein VanZ</fullName>
    </submittedName>
</protein>
<feature type="transmembrane region" description="Helical" evidence="1">
    <location>
        <begin position="44"/>
        <end position="64"/>
    </location>
</feature>
<feature type="domain" description="VanZ-like" evidence="2">
    <location>
        <begin position="50"/>
        <end position="191"/>
    </location>
</feature>
<evidence type="ECO:0000256" key="1">
    <source>
        <dbReference type="SAM" id="Phobius"/>
    </source>
</evidence>
<keyword evidence="4" id="KW-1185">Reference proteome</keyword>